<sequence length="73" mass="8616">MAYYDDVDRPRWKLRQPYDLRFYRNEKPCERLRQTKSRGNRRLEAAHGDTGKQSGVRWTGSDDLSPSNSPDLT</sequence>
<dbReference type="AlphaFoldDB" id="A0AAD1SHU6"/>
<feature type="compositionally biased region" description="Low complexity" evidence="1">
    <location>
        <begin position="61"/>
        <end position="73"/>
    </location>
</feature>
<feature type="compositionally biased region" description="Basic and acidic residues" evidence="1">
    <location>
        <begin position="41"/>
        <end position="50"/>
    </location>
</feature>
<proteinExistence type="predicted"/>
<keyword evidence="3" id="KW-1185">Reference proteome</keyword>
<evidence type="ECO:0000256" key="1">
    <source>
        <dbReference type="SAM" id="MobiDB-lite"/>
    </source>
</evidence>
<reference evidence="2" key="1">
    <citation type="submission" date="2022-03" db="EMBL/GenBank/DDBJ databases">
        <authorList>
            <person name="Alioto T."/>
            <person name="Alioto T."/>
            <person name="Gomez Garrido J."/>
        </authorList>
    </citation>
    <scope>NUCLEOTIDE SEQUENCE</scope>
</reference>
<evidence type="ECO:0000313" key="3">
    <source>
        <dbReference type="Proteomes" id="UP001295444"/>
    </source>
</evidence>
<accession>A0AAD1SHU6</accession>
<protein>
    <submittedName>
        <fullName evidence="2">Uncharacterized protein</fullName>
    </submittedName>
</protein>
<dbReference type="Proteomes" id="UP001295444">
    <property type="component" value="Chromosome 06"/>
</dbReference>
<organism evidence="2 3">
    <name type="scientific">Pelobates cultripes</name>
    <name type="common">Western spadefoot toad</name>
    <dbReference type="NCBI Taxonomy" id="61616"/>
    <lineage>
        <taxon>Eukaryota</taxon>
        <taxon>Metazoa</taxon>
        <taxon>Chordata</taxon>
        <taxon>Craniata</taxon>
        <taxon>Vertebrata</taxon>
        <taxon>Euteleostomi</taxon>
        <taxon>Amphibia</taxon>
        <taxon>Batrachia</taxon>
        <taxon>Anura</taxon>
        <taxon>Pelobatoidea</taxon>
        <taxon>Pelobatidae</taxon>
        <taxon>Pelobates</taxon>
    </lineage>
</organism>
<feature type="non-terminal residue" evidence="2">
    <location>
        <position position="73"/>
    </location>
</feature>
<dbReference type="EMBL" id="OW240917">
    <property type="protein sequence ID" value="CAH2301893.1"/>
    <property type="molecule type" value="Genomic_DNA"/>
</dbReference>
<evidence type="ECO:0000313" key="2">
    <source>
        <dbReference type="EMBL" id="CAH2301893.1"/>
    </source>
</evidence>
<gene>
    <name evidence="2" type="ORF">PECUL_23A060216</name>
</gene>
<name>A0AAD1SHU6_PELCU</name>
<feature type="region of interest" description="Disordered" evidence="1">
    <location>
        <begin position="29"/>
        <end position="73"/>
    </location>
</feature>